<gene>
    <name evidence="1" type="ORF">O181_091484</name>
</gene>
<dbReference type="OrthoDB" id="2753252at2759"/>
<accession>A0A9Q3IXN8</accession>
<dbReference type="EMBL" id="AVOT02057715">
    <property type="protein sequence ID" value="MBW0551769.1"/>
    <property type="molecule type" value="Genomic_DNA"/>
</dbReference>
<evidence type="ECO:0000313" key="2">
    <source>
        <dbReference type="Proteomes" id="UP000765509"/>
    </source>
</evidence>
<evidence type="ECO:0000313" key="1">
    <source>
        <dbReference type="EMBL" id="MBW0551769.1"/>
    </source>
</evidence>
<keyword evidence="2" id="KW-1185">Reference proteome</keyword>
<dbReference type="Proteomes" id="UP000765509">
    <property type="component" value="Unassembled WGS sequence"/>
</dbReference>
<sequence length="124" mass="14456">MRSKWSPANQNNKPIHMAVCSNQWRKNNGRVKMEWPTHSPDLNLVGNISKSMKSQISKLYQPQILNELKHTISASWNDIHYGVLNEELQSMPRRMQMVIVRFVYETLDNSSNIKSTMTVLSRKI</sequence>
<dbReference type="GO" id="GO:0003676">
    <property type="term" value="F:nucleic acid binding"/>
    <property type="evidence" value="ECO:0007669"/>
    <property type="project" value="InterPro"/>
</dbReference>
<protein>
    <recommendedName>
        <fullName evidence="3">Tc1-like transposase DDE domain-containing protein</fullName>
    </recommendedName>
</protein>
<dbReference type="AlphaFoldDB" id="A0A9Q3IXN8"/>
<reference evidence="1" key="1">
    <citation type="submission" date="2021-03" db="EMBL/GenBank/DDBJ databases">
        <title>Draft genome sequence of rust myrtle Austropuccinia psidii MF-1, a brazilian biotype.</title>
        <authorList>
            <person name="Quecine M.C."/>
            <person name="Pachon D.M.R."/>
            <person name="Bonatelli M.L."/>
            <person name="Correr F.H."/>
            <person name="Franceschini L.M."/>
            <person name="Leite T.F."/>
            <person name="Margarido G.R.A."/>
            <person name="Almeida C.A."/>
            <person name="Ferrarezi J.A."/>
            <person name="Labate C.A."/>
        </authorList>
    </citation>
    <scope>NUCLEOTIDE SEQUENCE</scope>
    <source>
        <strain evidence="1">MF-1</strain>
    </source>
</reference>
<dbReference type="InterPro" id="IPR036397">
    <property type="entry name" value="RNaseH_sf"/>
</dbReference>
<dbReference type="Gene3D" id="3.30.420.10">
    <property type="entry name" value="Ribonuclease H-like superfamily/Ribonuclease H"/>
    <property type="match status" value="1"/>
</dbReference>
<organism evidence="1 2">
    <name type="scientific">Austropuccinia psidii MF-1</name>
    <dbReference type="NCBI Taxonomy" id="1389203"/>
    <lineage>
        <taxon>Eukaryota</taxon>
        <taxon>Fungi</taxon>
        <taxon>Dikarya</taxon>
        <taxon>Basidiomycota</taxon>
        <taxon>Pucciniomycotina</taxon>
        <taxon>Pucciniomycetes</taxon>
        <taxon>Pucciniales</taxon>
        <taxon>Sphaerophragmiaceae</taxon>
        <taxon>Austropuccinia</taxon>
    </lineage>
</organism>
<comment type="caution">
    <text evidence="1">The sequence shown here is derived from an EMBL/GenBank/DDBJ whole genome shotgun (WGS) entry which is preliminary data.</text>
</comment>
<evidence type="ECO:0008006" key="3">
    <source>
        <dbReference type="Google" id="ProtNLM"/>
    </source>
</evidence>
<proteinExistence type="predicted"/>
<name>A0A9Q3IXN8_9BASI</name>